<accession>A0A415FQD5</accession>
<protein>
    <submittedName>
        <fullName evidence="3">Uncharacterized protein</fullName>
    </submittedName>
</protein>
<reference evidence="1" key="3">
    <citation type="submission" date="2021-08" db="EMBL/GenBank/DDBJ databases">
        <title>Draft genome sequence of the GABA producer Bifidobacterium adolescentis 4-2, isolated from healthy human feces.</title>
        <authorList>
            <person name="Altaib H."/>
            <person name="Niwa R."/>
            <person name="Abe M."/>
            <person name="Suzuki T."/>
        </authorList>
    </citation>
    <scope>NUCLEOTIDE SEQUENCE</scope>
    <source>
        <strain evidence="1">4-2</strain>
    </source>
</reference>
<organism evidence="3 4">
    <name type="scientific">Bifidobacterium adolescentis</name>
    <dbReference type="NCBI Taxonomy" id="1680"/>
    <lineage>
        <taxon>Bacteria</taxon>
        <taxon>Bacillati</taxon>
        <taxon>Actinomycetota</taxon>
        <taxon>Actinomycetes</taxon>
        <taxon>Bifidobacteriales</taxon>
        <taxon>Bifidobacteriaceae</taxon>
        <taxon>Bifidobacterium</taxon>
    </lineage>
</organism>
<evidence type="ECO:0000313" key="5">
    <source>
        <dbReference type="Proteomes" id="UP000464884"/>
    </source>
</evidence>
<dbReference type="AlphaFoldDB" id="A0A415FQD5"/>
<dbReference type="Proteomes" id="UP000886943">
    <property type="component" value="Unassembled WGS sequence"/>
</dbReference>
<reference evidence="2 5" key="2">
    <citation type="submission" date="2019-12" db="EMBL/GenBank/DDBJ databases">
        <title>Draft Genome Sequence of Bifidobacterium adolescentis ZJ2.</title>
        <authorList>
            <person name="Jin Z."/>
        </authorList>
    </citation>
    <scope>NUCLEOTIDE SEQUENCE [LARGE SCALE GENOMIC DNA]</scope>
    <source>
        <strain evidence="2 5">ZJ2</strain>
    </source>
</reference>
<reference evidence="3 4" key="1">
    <citation type="submission" date="2018-08" db="EMBL/GenBank/DDBJ databases">
        <title>A genome reference for cultivated species of the human gut microbiota.</title>
        <authorList>
            <person name="Zou Y."/>
            <person name="Xue W."/>
            <person name="Luo G."/>
        </authorList>
    </citation>
    <scope>NUCLEOTIDE SEQUENCE [LARGE SCALE GENOMIC DNA]</scope>
    <source>
        <strain evidence="3 4">AF45-19</strain>
    </source>
</reference>
<evidence type="ECO:0000313" key="3">
    <source>
        <dbReference type="EMBL" id="RHK25067.1"/>
    </source>
</evidence>
<gene>
    <name evidence="1" type="ORF">BIFAD42_04240</name>
    <name evidence="3" type="ORF">DW072_07085</name>
    <name evidence="2" type="ORF">F3K97_07290</name>
</gene>
<dbReference type="EMBL" id="BPPZ01000002">
    <property type="protein sequence ID" value="GJD13440.1"/>
    <property type="molecule type" value="Genomic_DNA"/>
</dbReference>
<name>A0A415FQD5_BIFAD</name>
<evidence type="ECO:0000313" key="1">
    <source>
        <dbReference type="EMBL" id="GJD13440.1"/>
    </source>
</evidence>
<evidence type="ECO:0000313" key="4">
    <source>
        <dbReference type="Proteomes" id="UP000285262"/>
    </source>
</evidence>
<dbReference type="RefSeq" id="WP_117320051.1">
    <property type="nucleotide sequence ID" value="NZ_AP031418.1"/>
</dbReference>
<proteinExistence type="predicted"/>
<dbReference type="EMBL" id="QRNG01000012">
    <property type="protein sequence ID" value="RHK25067.1"/>
    <property type="molecule type" value="Genomic_DNA"/>
</dbReference>
<dbReference type="Proteomes" id="UP000464884">
    <property type="component" value="Chromosome"/>
</dbReference>
<evidence type="ECO:0000313" key="2">
    <source>
        <dbReference type="EMBL" id="QHB63672.1"/>
    </source>
</evidence>
<dbReference type="Proteomes" id="UP000285262">
    <property type="component" value="Unassembled WGS sequence"/>
</dbReference>
<sequence>MAGGIYEQSEWPDSRSDYVQVCDGCHTAIWSTRWNEETSDGFDAFLARNGWRHYFLRDDLRVLDLCPDCAARALRLGEIRTLADCWIRPVRSYTHADQEVSAQLSARERMAANLLLTAA</sequence>
<dbReference type="EMBL" id="CP047129">
    <property type="protein sequence ID" value="QHB63672.1"/>
    <property type="molecule type" value="Genomic_DNA"/>
</dbReference>